<dbReference type="EMBL" id="OQ355003">
    <property type="protein sequence ID" value="WNN25268.1"/>
    <property type="molecule type" value="mRNA"/>
</dbReference>
<evidence type="ECO:0000256" key="4">
    <source>
        <dbReference type="ARBA" id="ARBA00023015"/>
    </source>
</evidence>
<keyword evidence="7" id="KW-0804">Transcription</keyword>
<evidence type="ECO:0000256" key="5">
    <source>
        <dbReference type="ARBA" id="ARBA00023125"/>
    </source>
</evidence>
<dbReference type="GO" id="GO:0046983">
    <property type="term" value="F:protein dimerization activity"/>
    <property type="evidence" value="ECO:0007669"/>
    <property type="project" value="InterPro"/>
</dbReference>
<feature type="region of interest" description="Disordered" evidence="10">
    <location>
        <begin position="591"/>
        <end position="644"/>
    </location>
</feature>
<dbReference type="SMART" id="SM00353">
    <property type="entry name" value="HLH"/>
    <property type="match status" value="1"/>
</dbReference>
<comment type="subcellular location">
    <subcellularLocation>
        <location evidence="1">Nucleus</location>
    </subcellularLocation>
</comment>
<dbReference type="GO" id="GO:0005737">
    <property type="term" value="C:cytoplasm"/>
    <property type="evidence" value="ECO:0007669"/>
    <property type="project" value="InterPro"/>
</dbReference>
<dbReference type="CDD" id="cd00130">
    <property type="entry name" value="PAS"/>
    <property type="match status" value="2"/>
</dbReference>
<dbReference type="InterPro" id="IPR011598">
    <property type="entry name" value="bHLH_dom"/>
</dbReference>
<dbReference type="SUPFAM" id="SSF55785">
    <property type="entry name" value="PYP-like sensor domain (PAS domain)"/>
    <property type="match status" value="2"/>
</dbReference>
<evidence type="ECO:0000256" key="6">
    <source>
        <dbReference type="ARBA" id="ARBA00023159"/>
    </source>
</evidence>
<feature type="domain" description="BHLH" evidence="12">
    <location>
        <begin position="14"/>
        <end position="67"/>
    </location>
</feature>
<dbReference type="InterPro" id="IPR013767">
    <property type="entry name" value="PAS_fold"/>
</dbReference>
<dbReference type="SUPFAM" id="SSF47459">
    <property type="entry name" value="HLH, helix-loop-helix DNA-binding domain"/>
    <property type="match status" value="1"/>
</dbReference>
<keyword evidence="4" id="KW-0805">Transcription regulation</keyword>
<dbReference type="InterPro" id="IPR013655">
    <property type="entry name" value="PAS_fold_3"/>
</dbReference>
<organism evidence="13">
    <name type="scientific">Phoronopsis harmeri</name>
    <dbReference type="NCBI Taxonomy" id="490051"/>
    <lineage>
        <taxon>Eukaryota</taxon>
        <taxon>Metazoa</taxon>
        <taxon>Spiralia</taxon>
        <taxon>Lophotrochozoa</taxon>
        <taxon>Phoronida</taxon>
        <taxon>Phoronidae</taxon>
        <taxon>Phoronopsis</taxon>
    </lineage>
</organism>
<dbReference type="GO" id="GO:0005667">
    <property type="term" value="C:transcription regulator complex"/>
    <property type="evidence" value="ECO:0007669"/>
    <property type="project" value="InterPro"/>
</dbReference>
<evidence type="ECO:0000256" key="2">
    <source>
        <dbReference type="ARBA" id="ARBA00022737"/>
    </source>
</evidence>
<proteinExistence type="evidence at transcript level"/>
<evidence type="ECO:0000313" key="13">
    <source>
        <dbReference type="EMBL" id="WNN25268.1"/>
    </source>
</evidence>
<accession>A0AA96HCJ6</accession>
<feature type="compositionally biased region" description="Basic and acidic residues" evidence="10">
    <location>
        <begin position="620"/>
        <end position="629"/>
    </location>
</feature>
<dbReference type="PANTHER" id="PTHR23043">
    <property type="entry name" value="HYPOXIA-INDUCIBLE FACTOR 1 ALPHA"/>
    <property type="match status" value="1"/>
</dbReference>
<dbReference type="SMART" id="SM00086">
    <property type="entry name" value="PAC"/>
    <property type="match status" value="1"/>
</dbReference>
<name>A0AA96HCJ6_9BILA</name>
<evidence type="ECO:0000256" key="7">
    <source>
        <dbReference type="ARBA" id="ARBA00023163"/>
    </source>
</evidence>
<dbReference type="GO" id="GO:0000981">
    <property type="term" value="F:DNA-binding transcription factor activity, RNA polymerase II-specific"/>
    <property type="evidence" value="ECO:0007669"/>
    <property type="project" value="TreeGrafter"/>
</dbReference>
<keyword evidence="2" id="KW-0677">Repeat</keyword>
<feature type="domain" description="PAS" evidence="11">
    <location>
        <begin position="84"/>
        <end position="147"/>
    </location>
</feature>
<dbReference type="Pfam" id="PF08447">
    <property type="entry name" value="PAS_3"/>
    <property type="match status" value="1"/>
</dbReference>
<sequence length="728" mass="80574">MPSMDKPKRRNSEKRKEKSRDAARNRRGKELEVFTDLISQLPLPNGDASQLDKASVLRLAISVLKLRRMLGDEDRGLNLSNGFNRKLDQQYLKALEGFLMVISSDGDITYLSENVSKYLGLAQVDLVGQNVFDYTHPCDHDEIREMVSAKHAPQPHEPTERTFFTRLKCTLTTKGRNVNLKSAAYKVLRCTGHIVHQEVKPNLGDSDTANSFLVMIAEPIPHPSNIEVPLGPCTFLSKHSLDMKFLYCDDRVYDLIGYSSSDLVGQSAYGYHHALDSTEVEKACKTLFSKGQSQIGQYRFLAKHGGYVWVITQATIIHHSKTQKPQCVVCVNFVISGVMEDGKVMSNIQQSRSPSSLPVRPPGIFREWNVDTKSDYGFTNGLTKIEELDPDEQSLYAPHSGEFLIPLDFSSFAQAGEPHDVLDDLLDTKTDTTYKNEPALYSCGNAKESVCASPEFTCPSFYMQPVDDVPPSHDAVSQQFTTDIFVDKDFELDSMDWDLRAPYIPMSCEEEIGIFQAGENLFTNACDFGESTKILGVTDTVFSSLPPSPPAKPPATTTCQAPTSLSYSILPTSSALSPSVASMMSCVSMAEPDSTVRGSPRGSPGMVSPGQQLLQKRKHGPEDPGDTRWKQPKYFDSSFSPPAMPPLTTIRKPSMANKNSVLMNLLLKNDDSIYGNRGKQIDKVTSALLPSRPGIARPSGQKWSILSPLQNREHGGGKMSDFVDLTRI</sequence>
<dbReference type="GO" id="GO:0071456">
    <property type="term" value="P:cellular response to hypoxia"/>
    <property type="evidence" value="ECO:0007669"/>
    <property type="project" value="TreeGrafter"/>
</dbReference>
<dbReference type="InterPro" id="IPR001610">
    <property type="entry name" value="PAC"/>
</dbReference>
<dbReference type="PANTHER" id="PTHR23043:SF17">
    <property type="entry name" value="PROTEIN SIMILAR"/>
    <property type="match status" value="1"/>
</dbReference>
<dbReference type="FunFam" id="3.30.450.20:FF:000015">
    <property type="entry name" value="Hypoxia-inducible factor 1-alpha isoform 1"/>
    <property type="match status" value="1"/>
</dbReference>
<dbReference type="InterPro" id="IPR035965">
    <property type="entry name" value="PAS-like_dom_sf"/>
</dbReference>
<dbReference type="Gene3D" id="3.30.450.20">
    <property type="entry name" value="PAS domain"/>
    <property type="match status" value="2"/>
</dbReference>
<dbReference type="PROSITE" id="PS50888">
    <property type="entry name" value="BHLH"/>
    <property type="match status" value="1"/>
</dbReference>
<dbReference type="AlphaFoldDB" id="A0AA96HCJ6"/>
<feature type="domain" description="PAS" evidence="11">
    <location>
        <begin position="240"/>
        <end position="291"/>
    </location>
</feature>
<keyword evidence="5" id="KW-0238">DNA-binding</keyword>
<dbReference type="GO" id="GO:0005634">
    <property type="term" value="C:nucleus"/>
    <property type="evidence" value="ECO:0007669"/>
    <property type="project" value="UniProtKB-SubCell"/>
</dbReference>
<evidence type="ECO:0000259" key="12">
    <source>
        <dbReference type="PROSITE" id="PS50888"/>
    </source>
</evidence>
<dbReference type="GO" id="GO:0000977">
    <property type="term" value="F:RNA polymerase II transcription regulatory region sequence-specific DNA binding"/>
    <property type="evidence" value="ECO:0007669"/>
    <property type="project" value="TreeGrafter"/>
</dbReference>
<evidence type="ECO:0000256" key="10">
    <source>
        <dbReference type="SAM" id="MobiDB-lite"/>
    </source>
</evidence>
<evidence type="ECO:0000256" key="1">
    <source>
        <dbReference type="ARBA" id="ARBA00004123"/>
    </source>
</evidence>
<keyword evidence="8" id="KW-0539">Nucleus</keyword>
<dbReference type="InterPro" id="IPR036638">
    <property type="entry name" value="HLH_DNA-bd_sf"/>
</dbReference>
<dbReference type="PROSITE" id="PS50112">
    <property type="entry name" value="PAS"/>
    <property type="match status" value="2"/>
</dbReference>
<dbReference type="Pfam" id="PF23171">
    <property type="entry name" value="bHLH_HIF1A"/>
    <property type="match status" value="1"/>
</dbReference>
<dbReference type="NCBIfam" id="TIGR00229">
    <property type="entry name" value="sensory_box"/>
    <property type="match status" value="2"/>
</dbReference>
<evidence type="ECO:0000259" key="11">
    <source>
        <dbReference type="PROSITE" id="PS50112"/>
    </source>
</evidence>
<dbReference type="Pfam" id="PF00989">
    <property type="entry name" value="PAS"/>
    <property type="match status" value="1"/>
</dbReference>
<evidence type="ECO:0000256" key="8">
    <source>
        <dbReference type="ARBA" id="ARBA00023242"/>
    </source>
</evidence>
<dbReference type="FunFam" id="3.30.450.20:FF:000005">
    <property type="entry name" value="Hypoxia-inducible factor 1 subunit alpha"/>
    <property type="match status" value="1"/>
</dbReference>
<dbReference type="SMART" id="SM00091">
    <property type="entry name" value="PAS"/>
    <property type="match status" value="2"/>
</dbReference>
<evidence type="ECO:0000256" key="9">
    <source>
        <dbReference type="ARBA" id="ARBA00023278"/>
    </source>
</evidence>
<reference evidence="13" key="1">
    <citation type="journal article" date="2023" name="Geobiology">
        <title>Divergence time estimates for the hypoxia-inducible factor-1 alpha (HIF1a) reveal an ancient emergence of animals in low-oxygen environments.</title>
        <authorList>
            <person name="Belato F.A."/>
            <person name="Mello B."/>
            <person name="Coates C.J."/>
            <person name="Halanych K.M."/>
            <person name="Brown F.D."/>
            <person name="Morandini A.C."/>
            <person name="Leme J.M."/>
            <person name="Trindade R.I.F."/>
            <person name="Costa-Paiva E.M."/>
        </authorList>
    </citation>
    <scope>NUCLEOTIDE SEQUENCE</scope>
    <source>
        <strain evidence="13">Phoronop1</strain>
    </source>
</reference>
<keyword evidence="3" id="KW-0832">Ubl conjugation</keyword>
<evidence type="ECO:0000256" key="3">
    <source>
        <dbReference type="ARBA" id="ARBA00022843"/>
    </source>
</evidence>
<keyword evidence="6" id="KW-0010">Activator</keyword>
<dbReference type="PRINTS" id="PR00785">
    <property type="entry name" value="NCTRNSLOCATR"/>
</dbReference>
<dbReference type="CDD" id="cd11433">
    <property type="entry name" value="bHLH-PAS_HIF"/>
    <property type="match status" value="1"/>
</dbReference>
<dbReference type="InterPro" id="IPR000014">
    <property type="entry name" value="PAS"/>
</dbReference>
<protein>
    <submittedName>
        <fullName evidence="13">Hypoxia-inducible factor 1</fullName>
    </submittedName>
</protein>
<keyword evidence="9" id="KW-0379">Hydroxylation</keyword>
<feature type="compositionally biased region" description="Basic and acidic residues" evidence="10">
    <location>
        <begin position="14"/>
        <end position="28"/>
    </location>
</feature>
<feature type="region of interest" description="Disordered" evidence="10">
    <location>
        <begin position="1"/>
        <end position="28"/>
    </location>
</feature>
<dbReference type="InterPro" id="IPR001067">
    <property type="entry name" value="Nuc_translocat"/>
</dbReference>